<organism evidence="1 2">
    <name type="scientific">Blautia hansenii DSM 20583</name>
    <dbReference type="NCBI Taxonomy" id="537007"/>
    <lineage>
        <taxon>Bacteria</taxon>
        <taxon>Bacillati</taxon>
        <taxon>Bacillota</taxon>
        <taxon>Clostridia</taxon>
        <taxon>Lachnospirales</taxon>
        <taxon>Lachnospiraceae</taxon>
        <taxon>Blautia</taxon>
    </lineage>
</organism>
<dbReference type="STRING" id="537007.BLAHAN_05405"/>
<keyword evidence="2" id="KW-1185">Reference proteome</keyword>
<sequence>MVLVSNDFRHKRTKKLEMYCYLPKQGKWVLTHDKNDLTEEIWNCYRKNHIKYKRKESFNTYKRMMKHDRKHKRGSGGQRLGFSGTVTDYECCKEPIHDFRRVYN</sequence>
<proteinExistence type="predicted"/>
<evidence type="ECO:0000313" key="2">
    <source>
        <dbReference type="Proteomes" id="UP000003755"/>
    </source>
</evidence>
<comment type="caution">
    <text evidence="1">The sequence shown here is derived from an EMBL/GenBank/DDBJ whole genome shotgun (WGS) entry which is preliminary data.</text>
</comment>
<dbReference type="AlphaFoldDB" id="C9L7N5"/>
<name>C9L7N5_BLAHA</name>
<gene>
    <name evidence="1" type="ORF">BLAHAN_05405</name>
</gene>
<dbReference type="Proteomes" id="UP000003755">
    <property type="component" value="Unassembled WGS sequence"/>
</dbReference>
<reference evidence="1" key="1">
    <citation type="submission" date="2009-09" db="EMBL/GenBank/DDBJ databases">
        <authorList>
            <person name="Weinstock G."/>
            <person name="Sodergren E."/>
            <person name="Clifton S."/>
            <person name="Fulton L."/>
            <person name="Fulton B."/>
            <person name="Courtney L."/>
            <person name="Fronick C."/>
            <person name="Harrison M."/>
            <person name="Strong C."/>
            <person name="Farmer C."/>
            <person name="Delahaunty K."/>
            <person name="Markovic C."/>
            <person name="Hall O."/>
            <person name="Minx P."/>
            <person name="Tomlinson C."/>
            <person name="Mitreva M."/>
            <person name="Nelson J."/>
            <person name="Hou S."/>
            <person name="Wollam A."/>
            <person name="Pepin K.H."/>
            <person name="Johnson M."/>
            <person name="Bhonagiri V."/>
            <person name="Nash W.E."/>
            <person name="Warren W."/>
            <person name="Chinwalla A."/>
            <person name="Mardis E.R."/>
            <person name="Wilson R.K."/>
        </authorList>
    </citation>
    <scope>NUCLEOTIDE SEQUENCE [LARGE SCALE GENOMIC DNA]</scope>
    <source>
        <strain evidence="1">DSM 20583</strain>
    </source>
</reference>
<protein>
    <submittedName>
        <fullName evidence="1">Uncharacterized protein</fullName>
    </submittedName>
</protein>
<accession>C9L7N5</accession>
<evidence type="ECO:0000313" key="1">
    <source>
        <dbReference type="EMBL" id="EEX21780.1"/>
    </source>
</evidence>
<dbReference type="HOGENOM" id="CLU_2244726_0_0_9"/>
<dbReference type="EMBL" id="ABYU02000016">
    <property type="protein sequence ID" value="EEX21780.1"/>
    <property type="molecule type" value="Genomic_DNA"/>
</dbReference>